<organism evidence="2 3">
    <name type="scientific">Ancylomarina subtilis</name>
    <dbReference type="NCBI Taxonomy" id="1639035"/>
    <lineage>
        <taxon>Bacteria</taxon>
        <taxon>Pseudomonadati</taxon>
        <taxon>Bacteroidota</taxon>
        <taxon>Bacteroidia</taxon>
        <taxon>Marinilabiliales</taxon>
        <taxon>Marinifilaceae</taxon>
        <taxon>Ancylomarina</taxon>
    </lineage>
</organism>
<sequence length="149" mass="17404">MTSYTPLNSDFSLWKRIKSELSLFLIIQLLLIIFNGINLVYETTLILIFILLLSIKRNRIIYQIDWDADKSEFQFSYFSLIAIKGTEIVPLENLNTRLGPKRFGLGSSVTTLEFFNKKQLIGEIRSDDKWQWTAEQLDEIHKKVVDSKV</sequence>
<evidence type="ECO:0000256" key="1">
    <source>
        <dbReference type="SAM" id="Phobius"/>
    </source>
</evidence>
<accession>A0A4Q7VKB7</accession>
<gene>
    <name evidence="2" type="ORF">EV201_1155</name>
</gene>
<comment type="caution">
    <text evidence="2">The sequence shown here is derived from an EMBL/GenBank/DDBJ whole genome shotgun (WGS) entry which is preliminary data.</text>
</comment>
<evidence type="ECO:0000313" key="2">
    <source>
        <dbReference type="EMBL" id="RZT96517.1"/>
    </source>
</evidence>
<keyword evidence="1" id="KW-0472">Membrane</keyword>
<keyword evidence="3" id="KW-1185">Reference proteome</keyword>
<name>A0A4Q7VKB7_9BACT</name>
<reference evidence="2 3" key="1">
    <citation type="submission" date="2019-02" db="EMBL/GenBank/DDBJ databases">
        <title>Genomic Encyclopedia of Type Strains, Phase IV (KMG-IV): sequencing the most valuable type-strain genomes for metagenomic binning, comparative biology and taxonomic classification.</title>
        <authorList>
            <person name="Goeker M."/>
        </authorList>
    </citation>
    <scope>NUCLEOTIDE SEQUENCE [LARGE SCALE GENOMIC DNA]</scope>
    <source>
        <strain evidence="2 3">DSM 28825</strain>
    </source>
</reference>
<proteinExistence type="predicted"/>
<dbReference type="AlphaFoldDB" id="A0A4Q7VKB7"/>
<dbReference type="EMBL" id="SHKN01000001">
    <property type="protein sequence ID" value="RZT96517.1"/>
    <property type="molecule type" value="Genomic_DNA"/>
</dbReference>
<evidence type="ECO:0000313" key="3">
    <source>
        <dbReference type="Proteomes" id="UP000293562"/>
    </source>
</evidence>
<keyword evidence="1" id="KW-1133">Transmembrane helix</keyword>
<dbReference type="OrthoDB" id="1120514at2"/>
<dbReference type="Proteomes" id="UP000293562">
    <property type="component" value="Unassembled WGS sequence"/>
</dbReference>
<feature type="transmembrane region" description="Helical" evidence="1">
    <location>
        <begin position="23"/>
        <end position="53"/>
    </location>
</feature>
<dbReference type="RefSeq" id="WP_130306399.1">
    <property type="nucleotide sequence ID" value="NZ_SHKN01000001.1"/>
</dbReference>
<protein>
    <submittedName>
        <fullName evidence="2">Uncharacterized protein</fullName>
    </submittedName>
</protein>
<keyword evidence="1" id="KW-0812">Transmembrane</keyword>